<dbReference type="AlphaFoldDB" id="A0A166YQN5"/>
<reference evidence="1 2" key="1">
    <citation type="submission" date="2013-07" db="EMBL/GenBank/DDBJ databases">
        <title>Comparative Genomic and Metabolomic Analysis of Twelve Strains of Pseudoalteromonas luteoviolacea.</title>
        <authorList>
            <person name="Vynne N.G."/>
            <person name="Mansson M."/>
            <person name="Gram L."/>
        </authorList>
    </citation>
    <scope>NUCLEOTIDE SEQUENCE [LARGE SCALE GENOMIC DNA]</scope>
    <source>
        <strain evidence="1 2">DSM 6061</strain>
    </source>
</reference>
<dbReference type="PANTHER" id="PTHR37828">
    <property type="entry name" value="GSR2449 PROTEIN"/>
    <property type="match status" value="1"/>
</dbReference>
<proteinExistence type="predicted"/>
<protein>
    <recommendedName>
        <fullName evidence="3">YCII-related domain-containing protein</fullName>
    </recommendedName>
</protein>
<dbReference type="PANTHER" id="PTHR37828:SF1">
    <property type="entry name" value="YCII-RELATED DOMAIN-CONTAINING PROTEIN"/>
    <property type="match status" value="1"/>
</dbReference>
<gene>
    <name evidence="1" type="ORF">N475_09215</name>
</gene>
<dbReference type="Proteomes" id="UP000076643">
    <property type="component" value="Unassembled WGS sequence"/>
</dbReference>
<dbReference type="SUPFAM" id="SSF54909">
    <property type="entry name" value="Dimeric alpha+beta barrel"/>
    <property type="match status" value="1"/>
</dbReference>
<dbReference type="InterPro" id="IPR011008">
    <property type="entry name" value="Dimeric_a/b-barrel"/>
</dbReference>
<dbReference type="PATRIC" id="fig|1365250.3.peg.822"/>
<keyword evidence="2" id="KW-1185">Reference proteome</keyword>
<evidence type="ECO:0008006" key="3">
    <source>
        <dbReference type="Google" id="ProtNLM"/>
    </source>
</evidence>
<dbReference type="EMBL" id="AUYB01000080">
    <property type="protein sequence ID" value="KZN43272.1"/>
    <property type="molecule type" value="Genomic_DNA"/>
</dbReference>
<comment type="caution">
    <text evidence="1">The sequence shown here is derived from an EMBL/GenBank/DDBJ whole genome shotgun (WGS) entry which is preliminary data.</text>
</comment>
<accession>A0A166YQN5</accession>
<evidence type="ECO:0000313" key="2">
    <source>
        <dbReference type="Proteomes" id="UP000076643"/>
    </source>
</evidence>
<organism evidence="1 2">
    <name type="scientific">Pseudoalteromonas luteoviolacea DSM 6061</name>
    <dbReference type="NCBI Taxonomy" id="1365250"/>
    <lineage>
        <taxon>Bacteria</taxon>
        <taxon>Pseudomonadati</taxon>
        <taxon>Pseudomonadota</taxon>
        <taxon>Gammaproteobacteria</taxon>
        <taxon>Alteromonadales</taxon>
        <taxon>Pseudoalteromonadaceae</taxon>
        <taxon>Pseudoalteromonas</taxon>
    </lineage>
</organism>
<evidence type="ECO:0000313" key="1">
    <source>
        <dbReference type="EMBL" id="KZN43272.1"/>
    </source>
</evidence>
<name>A0A166YQN5_9GAMM</name>
<sequence length="96" mass="10832">MFIVQLKFSENKSQAKTYMQGHNEWLKTWFDNGIFVLSGSIQPNVGGGIIAINITREDLDEIVAGDPFVKENIVTPEIVELSPSKYDERLAFLLDT</sequence>